<evidence type="ECO:0000313" key="4">
    <source>
        <dbReference type="Proteomes" id="UP000785679"/>
    </source>
</evidence>
<feature type="compositionally biased region" description="Basic and acidic residues" evidence="2">
    <location>
        <begin position="1"/>
        <end position="11"/>
    </location>
</feature>
<feature type="region of interest" description="Disordered" evidence="2">
    <location>
        <begin position="1"/>
        <end position="43"/>
    </location>
</feature>
<dbReference type="AlphaFoldDB" id="A0A8J8NDS4"/>
<gene>
    <name evidence="3" type="ORF">FGO68_gene3176</name>
</gene>
<name>A0A8J8NDS4_HALGN</name>
<keyword evidence="4" id="KW-1185">Reference proteome</keyword>
<dbReference type="GO" id="GO:0005634">
    <property type="term" value="C:nucleus"/>
    <property type="evidence" value="ECO:0007669"/>
    <property type="project" value="TreeGrafter"/>
</dbReference>
<sequence length="343" mass="39436">MDLKRKKKEENSESGEAAAGGSDEEEEEDEYLFKPNTDKSSKKSKVIDVDFELVQPSEAYYHSVRALLNQYLDGEDNETLDISGLADQVVNTVSIGSVVASALEQDPADMPEYKDLPDDQFDKIALKFNQDRDVYGFMTILSLTKRAKQIRGFQQIIDYVLAKASKHCNEKQKETFTEVLGKQNVGLLLNERLINLPYILVPQLHESLPEDLRFTKRQDDIEDPKEFDYQYLLVISRYSIENARSKRQQAAQATNKRMRLATPSSTEEKLYYKAEDELFLRSAESHFSFKTIFRETMEDGTKKVIVGGGKNAPETQYKLVYLIRYSAYENRIRELNGFLKALQ</sequence>
<dbReference type="InterPro" id="IPR025602">
    <property type="entry name" value="BCP1_family"/>
</dbReference>
<evidence type="ECO:0000313" key="3">
    <source>
        <dbReference type="EMBL" id="TNV72565.1"/>
    </source>
</evidence>
<accession>A0A8J8NDS4</accession>
<dbReference type="OrthoDB" id="27543at2759"/>
<dbReference type="Pfam" id="PF13862">
    <property type="entry name" value="BCCIP"/>
    <property type="match status" value="1"/>
</dbReference>
<comment type="similarity">
    <text evidence="1">Belongs to the BCP1 family.</text>
</comment>
<comment type="caution">
    <text evidence="3">The sequence shown here is derived from an EMBL/GenBank/DDBJ whole genome shotgun (WGS) entry which is preliminary data.</text>
</comment>
<dbReference type="EMBL" id="RRYP01021835">
    <property type="protein sequence ID" value="TNV72565.1"/>
    <property type="molecule type" value="Genomic_DNA"/>
</dbReference>
<dbReference type="PANTHER" id="PTHR13261">
    <property type="entry name" value="BRCA2 AND CDKN1A INTERACTING PROTEIN"/>
    <property type="match status" value="1"/>
</dbReference>
<evidence type="ECO:0000256" key="2">
    <source>
        <dbReference type="SAM" id="MobiDB-lite"/>
    </source>
</evidence>
<evidence type="ECO:0000256" key="1">
    <source>
        <dbReference type="ARBA" id="ARBA00006781"/>
    </source>
</evidence>
<proteinExistence type="inferred from homology"/>
<reference evidence="3" key="1">
    <citation type="submission" date="2019-06" db="EMBL/GenBank/DDBJ databases">
        <authorList>
            <person name="Zheng W."/>
        </authorList>
    </citation>
    <scope>NUCLEOTIDE SEQUENCE</scope>
    <source>
        <strain evidence="3">QDHG01</strain>
    </source>
</reference>
<dbReference type="Proteomes" id="UP000785679">
    <property type="component" value="Unassembled WGS sequence"/>
</dbReference>
<dbReference type="PANTHER" id="PTHR13261:SF0">
    <property type="entry name" value="BRCA2 AND CDKN1A-INTERACTING PROTEIN"/>
    <property type="match status" value="1"/>
</dbReference>
<protein>
    <submittedName>
        <fullName evidence="3">Uncharacterized protein</fullName>
    </submittedName>
</protein>
<organism evidence="3 4">
    <name type="scientific">Halteria grandinella</name>
    <dbReference type="NCBI Taxonomy" id="5974"/>
    <lineage>
        <taxon>Eukaryota</taxon>
        <taxon>Sar</taxon>
        <taxon>Alveolata</taxon>
        <taxon>Ciliophora</taxon>
        <taxon>Intramacronucleata</taxon>
        <taxon>Spirotrichea</taxon>
        <taxon>Stichotrichia</taxon>
        <taxon>Sporadotrichida</taxon>
        <taxon>Halteriidae</taxon>
        <taxon>Halteria</taxon>
    </lineage>
</organism>